<dbReference type="AlphaFoldDB" id="A0A4Q2TZ24"/>
<keyword evidence="1" id="KW-0472">Membrane</keyword>
<reference evidence="2 3" key="2">
    <citation type="submission" date="2019-02" db="EMBL/GenBank/DDBJ databases">
        <title>'Lichenibacterium ramalinii' gen. nov. sp. nov., 'Lichenibacterium minor' gen. nov. sp. nov.</title>
        <authorList>
            <person name="Pankratov T."/>
        </authorList>
    </citation>
    <scope>NUCLEOTIDE SEQUENCE [LARGE SCALE GENOMIC DNA]</scope>
    <source>
        <strain evidence="2 3">RmlP026</strain>
    </source>
</reference>
<name>A0A4Q2TZ24_9HYPH</name>
<evidence type="ECO:0000256" key="1">
    <source>
        <dbReference type="SAM" id="Phobius"/>
    </source>
</evidence>
<sequence>MTDLPDATAFEDAVYVGLAVGLLFASAAGVAAMRVRARRRYRFWLLSRNRGLFVACVLAASFGTCALMLRSIHYVSAHVSARSLMLLTPILLVSAALLVLSVDGWRSRRSNVQAARRRPRIG</sequence>
<protein>
    <submittedName>
        <fullName evidence="2">Uncharacterized protein</fullName>
    </submittedName>
</protein>
<organism evidence="2 3">
    <name type="scientific">Lichenibacterium minor</name>
    <dbReference type="NCBI Taxonomy" id="2316528"/>
    <lineage>
        <taxon>Bacteria</taxon>
        <taxon>Pseudomonadati</taxon>
        <taxon>Pseudomonadota</taxon>
        <taxon>Alphaproteobacteria</taxon>
        <taxon>Hyphomicrobiales</taxon>
        <taxon>Lichenihabitantaceae</taxon>
        <taxon>Lichenibacterium</taxon>
    </lineage>
</organism>
<keyword evidence="1" id="KW-0812">Transmembrane</keyword>
<dbReference type="EMBL" id="QYBB01000055">
    <property type="protein sequence ID" value="RYC29379.1"/>
    <property type="molecule type" value="Genomic_DNA"/>
</dbReference>
<feature type="transmembrane region" description="Helical" evidence="1">
    <location>
        <begin position="13"/>
        <end position="32"/>
    </location>
</feature>
<comment type="caution">
    <text evidence="2">The sequence shown here is derived from an EMBL/GenBank/DDBJ whole genome shotgun (WGS) entry which is preliminary data.</text>
</comment>
<dbReference type="Proteomes" id="UP000290759">
    <property type="component" value="Unassembled WGS sequence"/>
</dbReference>
<keyword evidence="1" id="KW-1133">Transmembrane helix</keyword>
<evidence type="ECO:0000313" key="2">
    <source>
        <dbReference type="EMBL" id="RYC29379.1"/>
    </source>
</evidence>
<proteinExistence type="predicted"/>
<feature type="transmembrane region" description="Helical" evidence="1">
    <location>
        <begin position="52"/>
        <end position="72"/>
    </location>
</feature>
<accession>A0A4Q2TZ24</accession>
<feature type="transmembrane region" description="Helical" evidence="1">
    <location>
        <begin position="84"/>
        <end position="102"/>
    </location>
</feature>
<keyword evidence="3" id="KW-1185">Reference proteome</keyword>
<evidence type="ECO:0000313" key="3">
    <source>
        <dbReference type="Proteomes" id="UP000290759"/>
    </source>
</evidence>
<reference evidence="2 3" key="1">
    <citation type="submission" date="2018-12" db="EMBL/GenBank/DDBJ databases">
        <authorList>
            <person name="Grouzdev D.S."/>
            <person name="Krutkina M.S."/>
        </authorList>
    </citation>
    <scope>NUCLEOTIDE SEQUENCE [LARGE SCALE GENOMIC DNA]</scope>
    <source>
        <strain evidence="2 3">RmlP026</strain>
    </source>
</reference>
<dbReference type="RefSeq" id="WP_129229567.1">
    <property type="nucleotide sequence ID" value="NZ_QYBB01000055.1"/>
</dbReference>
<gene>
    <name evidence="2" type="ORF">D3273_24375</name>
</gene>